<dbReference type="STRING" id="576137.A0A1L7WW37"/>
<name>A0A1L7WW37_9HELO</name>
<dbReference type="InterPro" id="IPR052337">
    <property type="entry name" value="SAT4-like"/>
</dbReference>
<dbReference type="EMBL" id="FJOG01000009">
    <property type="protein sequence ID" value="CZR56998.1"/>
    <property type="molecule type" value="Genomic_DNA"/>
</dbReference>
<gene>
    <name evidence="9" type="ORF">PAC_06887</name>
</gene>
<evidence type="ECO:0000256" key="2">
    <source>
        <dbReference type="ARBA" id="ARBA00022692"/>
    </source>
</evidence>
<dbReference type="GO" id="GO:0016020">
    <property type="term" value="C:membrane"/>
    <property type="evidence" value="ECO:0007669"/>
    <property type="project" value="UniProtKB-SubCell"/>
</dbReference>
<dbReference type="Proteomes" id="UP000184330">
    <property type="component" value="Unassembled WGS sequence"/>
</dbReference>
<comment type="subcellular location">
    <subcellularLocation>
        <location evidence="1">Membrane</location>
        <topology evidence="1">Multi-pass membrane protein</topology>
    </subcellularLocation>
</comment>
<keyword evidence="3 7" id="KW-1133">Transmembrane helix</keyword>
<dbReference type="PANTHER" id="PTHR33048:SF152">
    <property type="entry name" value="INTEGRAL MEMBRANE PROTEIN"/>
    <property type="match status" value="1"/>
</dbReference>
<proteinExistence type="inferred from homology"/>
<evidence type="ECO:0000313" key="9">
    <source>
        <dbReference type="EMBL" id="CZR56998.1"/>
    </source>
</evidence>
<evidence type="ECO:0000256" key="3">
    <source>
        <dbReference type="ARBA" id="ARBA00022989"/>
    </source>
</evidence>
<evidence type="ECO:0000256" key="4">
    <source>
        <dbReference type="ARBA" id="ARBA00023136"/>
    </source>
</evidence>
<keyword evidence="10" id="KW-1185">Reference proteome</keyword>
<evidence type="ECO:0000313" key="10">
    <source>
        <dbReference type="Proteomes" id="UP000184330"/>
    </source>
</evidence>
<feature type="domain" description="Rhodopsin" evidence="8">
    <location>
        <begin position="227"/>
        <end position="310"/>
    </location>
</feature>
<dbReference type="AlphaFoldDB" id="A0A1L7WW37"/>
<reference evidence="9 10" key="1">
    <citation type="submission" date="2016-03" db="EMBL/GenBank/DDBJ databases">
        <authorList>
            <person name="Ploux O."/>
        </authorList>
    </citation>
    <scope>NUCLEOTIDE SEQUENCE [LARGE SCALE GENOMIC DNA]</scope>
    <source>
        <strain evidence="9 10">UAMH 11012</strain>
    </source>
</reference>
<protein>
    <recommendedName>
        <fullName evidence="8">Rhodopsin domain-containing protein</fullName>
    </recommendedName>
</protein>
<accession>A0A1L7WW37</accession>
<evidence type="ECO:0000259" key="8">
    <source>
        <dbReference type="Pfam" id="PF20684"/>
    </source>
</evidence>
<dbReference type="OrthoDB" id="4329349at2759"/>
<feature type="region of interest" description="Disordered" evidence="6">
    <location>
        <begin position="410"/>
        <end position="435"/>
    </location>
</feature>
<feature type="compositionally biased region" description="Basic residues" evidence="6">
    <location>
        <begin position="426"/>
        <end position="435"/>
    </location>
</feature>
<dbReference type="PANTHER" id="PTHR33048">
    <property type="entry name" value="PTH11-LIKE INTEGRAL MEMBRANE PROTEIN (AFU_ORTHOLOGUE AFUA_5G11245)"/>
    <property type="match status" value="1"/>
</dbReference>
<organism evidence="9 10">
    <name type="scientific">Phialocephala subalpina</name>
    <dbReference type="NCBI Taxonomy" id="576137"/>
    <lineage>
        <taxon>Eukaryota</taxon>
        <taxon>Fungi</taxon>
        <taxon>Dikarya</taxon>
        <taxon>Ascomycota</taxon>
        <taxon>Pezizomycotina</taxon>
        <taxon>Leotiomycetes</taxon>
        <taxon>Helotiales</taxon>
        <taxon>Mollisiaceae</taxon>
        <taxon>Phialocephala</taxon>
        <taxon>Phialocephala fortinii species complex</taxon>
    </lineage>
</organism>
<evidence type="ECO:0000256" key="1">
    <source>
        <dbReference type="ARBA" id="ARBA00004141"/>
    </source>
</evidence>
<evidence type="ECO:0000256" key="7">
    <source>
        <dbReference type="SAM" id="Phobius"/>
    </source>
</evidence>
<evidence type="ECO:0000256" key="5">
    <source>
        <dbReference type="ARBA" id="ARBA00038359"/>
    </source>
</evidence>
<feature type="transmembrane region" description="Helical" evidence="7">
    <location>
        <begin position="251"/>
        <end position="273"/>
    </location>
</feature>
<sequence length="435" mass="47454">MGERDPEFLPEEWTLYGIGVAVILLRFAVRIKTVGFKGFQGDVGYPRNASFDDIPRSTSQSSSLMKPDGVEMSHPRTVGRGGLSTNADFVQGLHEHLDSCNVYHGTNVEASAAQKTRPLTSHEIKIFTFGSKEELAKFSISDQSSVGLWQHKYIKFVAVGCAASYVAVVLTITFGCFPTQKNWQVVPDPGLICTLKMQNFLVTVVLNVITDSAVNSPPLDICPQHVFDSFQILAIPVPLLWKLKIPIFRKLVIAALLCSGLFVITAAIIRVVLTLGSNPSALNINRWGVRETIVGIVTINLPIIKPLFNKSFWSPGSLRPGSFSHGTARNIKGSLGKGPYEISSKFGGQGNWDVEVGDIDGKLGSKSEESLERMGNMGSDSQELILQAGGSGKGVQVHTMYYVESEEVGWESDGRQSDLNGVRNKVSIRAKRPDE</sequence>
<evidence type="ECO:0000256" key="6">
    <source>
        <dbReference type="SAM" id="MobiDB-lite"/>
    </source>
</evidence>
<dbReference type="Pfam" id="PF20684">
    <property type="entry name" value="Fung_rhodopsin"/>
    <property type="match status" value="1"/>
</dbReference>
<keyword evidence="2 7" id="KW-0812">Transmembrane</keyword>
<feature type="region of interest" description="Disordered" evidence="6">
    <location>
        <begin position="50"/>
        <end position="71"/>
    </location>
</feature>
<comment type="similarity">
    <text evidence="5">Belongs to the SAT4 family.</text>
</comment>
<keyword evidence="4 7" id="KW-0472">Membrane</keyword>
<dbReference type="InterPro" id="IPR049326">
    <property type="entry name" value="Rhodopsin_dom_fungi"/>
</dbReference>